<comment type="caution">
    <text evidence="2">The sequence shown here is derived from an EMBL/GenBank/DDBJ whole genome shotgun (WGS) entry which is preliminary data.</text>
</comment>
<dbReference type="GO" id="GO:0046394">
    <property type="term" value="P:carboxylic acid biosynthetic process"/>
    <property type="evidence" value="ECO:0007669"/>
    <property type="project" value="UniProtKB-ARBA"/>
</dbReference>
<gene>
    <name evidence="2" type="ORF">DL89DRAFT_269419</name>
</gene>
<dbReference type="PIRSF" id="PIRSF008459">
    <property type="entry name" value="UCP008459"/>
    <property type="match status" value="1"/>
</dbReference>
<reference evidence="2 3" key="1">
    <citation type="submission" date="2016-07" db="EMBL/GenBank/DDBJ databases">
        <title>Pervasive Adenine N6-methylation of Active Genes in Fungi.</title>
        <authorList>
            <consortium name="DOE Joint Genome Institute"/>
            <person name="Mondo S.J."/>
            <person name="Dannebaum R.O."/>
            <person name="Kuo R.C."/>
            <person name="Labutti K."/>
            <person name="Haridas S."/>
            <person name="Kuo A."/>
            <person name="Salamov A."/>
            <person name="Ahrendt S.R."/>
            <person name="Lipzen A."/>
            <person name="Sullivan W."/>
            <person name="Andreopoulos W.B."/>
            <person name="Clum A."/>
            <person name="Lindquist E."/>
            <person name="Daum C."/>
            <person name="Ramamoorthy G.K."/>
            <person name="Gryganskyi A."/>
            <person name="Culley D."/>
            <person name="Magnuson J.K."/>
            <person name="James T.Y."/>
            <person name="O'Malley M.A."/>
            <person name="Stajich J.E."/>
            <person name="Spatafora J.W."/>
            <person name="Visel A."/>
            <person name="Grigoriev I.V."/>
        </authorList>
    </citation>
    <scope>NUCLEOTIDE SEQUENCE [LARGE SCALE GENOMIC DNA]</scope>
    <source>
        <strain evidence="2 3">ATCC 12442</strain>
    </source>
</reference>
<dbReference type="SUPFAM" id="SSF55021">
    <property type="entry name" value="ACT-like"/>
    <property type="match status" value="2"/>
</dbReference>
<evidence type="ECO:0000259" key="1">
    <source>
        <dbReference type="Pfam" id="PF13840"/>
    </source>
</evidence>
<accession>A0A1Y1W297</accession>
<sequence>MALRLKIQDGDYSVCRFVPTTDLSQLLNLCADGFFSITRTKDEISVVRPSFAGEDSLRTTHSDCNYKIESGWRLLKVEGPLDFGLVPLFVVSTFDTDYVLVKKDRLDDAVDALNHNSIFHRLIFFTKYQRYLR</sequence>
<feature type="non-terminal residue" evidence="2">
    <location>
        <position position="133"/>
    </location>
</feature>
<dbReference type="EMBL" id="MCFD01000012">
    <property type="protein sequence ID" value="ORX67649.1"/>
    <property type="molecule type" value="Genomic_DNA"/>
</dbReference>
<proteinExistence type="predicted"/>
<dbReference type="RefSeq" id="XP_040741536.1">
    <property type="nucleotide sequence ID" value="XM_040888296.1"/>
</dbReference>
<dbReference type="InterPro" id="IPR027795">
    <property type="entry name" value="CASTOR_ACT_dom"/>
</dbReference>
<dbReference type="OrthoDB" id="58529at2759"/>
<dbReference type="GO" id="GO:0006520">
    <property type="term" value="P:amino acid metabolic process"/>
    <property type="evidence" value="ECO:0007669"/>
    <property type="project" value="UniProtKB-ARBA"/>
</dbReference>
<dbReference type="AlphaFoldDB" id="A0A1Y1W297"/>
<organism evidence="2 3">
    <name type="scientific">Linderina pennispora</name>
    <dbReference type="NCBI Taxonomy" id="61395"/>
    <lineage>
        <taxon>Eukaryota</taxon>
        <taxon>Fungi</taxon>
        <taxon>Fungi incertae sedis</taxon>
        <taxon>Zoopagomycota</taxon>
        <taxon>Kickxellomycotina</taxon>
        <taxon>Kickxellomycetes</taxon>
        <taxon>Kickxellales</taxon>
        <taxon>Kickxellaceae</taxon>
        <taxon>Linderina</taxon>
    </lineage>
</organism>
<evidence type="ECO:0000313" key="2">
    <source>
        <dbReference type="EMBL" id="ORX67649.1"/>
    </source>
</evidence>
<keyword evidence="3" id="KW-1185">Reference proteome</keyword>
<evidence type="ECO:0000313" key="3">
    <source>
        <dbReference type="Proteomes" id="UP000193922"/>
    </source>
</evidence>
<feature type="domain" description="CASTOR ACT" evidence="1">
    <location>
        <begin position="86"/>
        <end position="114"/>
    </location>
</feature>
<dbReference type="Proteomes" id="UP000193922">
    <property type="component" value="Unassembled WGS sequence"/>
</dbReference>
<dbReference type="InterPro" id="IPR045865">
    <property type="entry name" value="ACT-like_dom_sf"/>
</dbReference>
<dbReference type="InterPro" id="IPR016540">
    <property type="entry name" value="UCP008459"/>
</dbReference>
<dbReference type="GeneID" id="63804944"/>
<name>A0A1Y1W297_9FUNG</name>
<dbReference type="Pfam" id="PF13840">
    <property type="entry name" value="ACT_7"/>
    <property type="match status" value="1"/>
</dbReference>
<protein>
    <recommendedName>
        <fullName evidence="1">CASTOR ACT domain-containing protein</fullName>
    </recommendedName>
</protein>
<dbReference type="Gene3D" id="3.30.2130.10">
    <property type="entry name" value="VC0802-like"/>
    <property type="match status" value="1"/>
</dbReference>